<keyword evidence="6 7" id="KW-0472">Membrane</keyword>
<feature type="transmembrane region" description="Helical" evidence="7">
    <location>
        <begin position="125"/>
        <end position="144"/>
    </location>
</feature>
<evidence type="ECO:0000313" key="9">
    <source>
        <dbReference type="EMBL" id="PNU04022.1"/>
    </source>
</evidence>
<evidence type="ECO:0000256" key="4">
    <source>
        <dbReference type="ARBA" id="ARBA00022692"/>
    </source>
</evidence>
<evidence type="ECO:0000256" key="7">
    <source>
        <dbReference type="SAM" id="Phobius"/>
    </source>
</evidence>
<comment type="caution">
    <text evidence="9">The sequence shown here is derived from an EMBL/GenBank/DDBJ whole genome shotgun (WGS) entry which is preliminary data.</text>
</comment>
<keyword evidence="3" id="KW-1003">Cell membrane</keyword>
<evidence type="ECO:0000256" key="5">
    <source>
        <dbReference type="ARBA" id="ARBA00022989"/>
    </source>
</evidence>
<dbReference type="PANTHER" id="PTHR40074:SF4">
    <property type="entry name" value="INNER MEMBRANE PROTEIN YCFT"/>
    <property type="match status" value="1"/>
</dbReference>
<protein>
    <recommendedName>
        <fullName evidence="8">Acyltransferase 3 domain-containing protein</fullName>
    </recommendedName>
</protein>
<dbReference type="InterPro" id="IPR002656">
    <property type="entry name" value="Acyl_transf_3_dom"/>
</dbReference>
<organism evidence="9 10">
    <name type="scientific">Novosphingobium guangzhouense</name>
    <dbReference type="NCBI Taxonomy" id="1850347"/>
    <lineage>
        <taxon>Bacteria</taxon>
        <taxon>Pseudomonadati</taxon>
        <taxon>Pseudomonadota</taxon>
        <taxon>Alphaproteobacteria</taxon>
        <taxon>Sphingomonadales</taxon>
        <taxon>Sphingomonadaceae</taxon>
        <taxon>Novosphingobium</taxon>
    </lineage>
</organism>
<feature type="transmembrane region" description="Helical" evidence="7">
    <location>
        <begin position="230"/>
        <end position="250"/>
    </location>
</feature>
<dbReference type="Pfam" id="PF01757">
    <property type="entry name" value="Acyl_transf_3"/>
    <property type="match status" value="1"/>
</dbReference>
<dbReference type="Proteomes" id="UP000236327">
    <property type="component" value="Unassembled WGS sequence"/>
</dbReference>
<evidence type="ECO:0000256" key="3">
    <source>
        <dbReference type="ARBA" id="ARBA00022475"/>
    </source>
</evidence>
<feature type="transmembrane region" description="Helical" evidence="7">
    <location>
        <begin position="151"/>
        <end position="170"/>
    </location>
</feature>
<dbReference type="RefSeq" id="WP_170065940.1">
    <property type="nucleotide sequence ID" value="NZ_LYMM01000040.1"/>
</dbReference>
<dbReference type="AlphaFoldDB" id="A0A2K2FZ38"/>
<dbReference type="PANTHER" id="PTHR40074">
    <property type="entry name" value="O-ACETYLTRANSFERASE WECH"/>
    <property type="match status" value="1"/>
</dbReference>
<feature type="transmembrane region" description="Helical" evidence="7">
    <location>
        <begin position="91"/>
        <end position="113"/>
    </location>
</feature>
<comment type="subcellular location">
    <subcellularLocation>
        <location evidence="1">Cell membrane</location>
        <topology evidence="1">Multi-pass membrane protein</topology>
    </subcellularLocation>
</comment>
<keyword evidence="10" id="KW-1185">Reference proteome</keyword>
<dbReference type="GO" id="GO:0009246">
    <property type="term" value="P:enterobacterial common antigen biosynthetic process"/>
    <property type="evidence" value="ECO:0007669"/>
    <property type="project" value="TreeGrafter"/>
</dbReference>
<dbReference type="EMBL" id="LYMM01000040">
    <property type="protein sequence ID" value="PNU04022.1"/>
    <property type="molecule type" value="Genomic_DNA"/>
</dbReference>
<accession>A0A2K2FZ38</accession>
<comment type="similarity">
    <text evidence="2">Belongs to the acyltransferase 3 family.</text>
</comment>
<dbReference type="GO" id="GO:0016413">
    <property type="term" value="F:O-acetyltransferase activity"/>
    <property type="evidence" value="ECO:0007669"/>
    <property type="project" value="TreeGrafter"/>
</dbReference>
<dbReference type="GO" id="GO:0005886">
    <property type="term" value="C:plasma membrane"/>
    <property type="evidence" value="ECO:0007669"/>
    <property type="project" value="UniProtKB-SubCell"/>
</dbReference>
<proteinExistence type="inferred from homology"/>
<evidence type="ECO:0000313" key="10">
    <source>
        <dbReference type="Proteomes" id="UP000236327"/>
    </source>
</evidence>
<sequence length="359" mass="39389">MTTAISRRELVWPNLAKAGCILLVVLMHLGEQVGQMPWVANSELEAGWHVVNGFIRPVRMPLFFLVSGLLASDSIMRPRADTQRNRLVKPLYLYFTWGLIYQFFLPMDAAASWTELTYHNHLVPVLLLARMSWYLVALGIYYLLTRITLPLPVWATLLLCAVLSVLGTVFEGQLAAHEPKMLRCAIFFVAGVRMKDEILAFVERASASRVLLLGAGYLAGAALALKSDTFLLPVDVLAVAAGAMLCVLVARRGSVLIRPASWLAKRTLPIYLLHFLMMPALAFLIERWAAPVLGSVWAGAIYPLVAVPVVVVACLAGNVLLVRTRAAGWLMDLPTWQRPAPKPSATVQAGMEGPVKLAA</sequence>
<name>A0A2K2FZ38_9SPHN</name>
<evidence type="ECO:0000256" key="2">
    <source>
        <dbReference type="ARBA" id="ARBA00007400"/>
    </source>
</evidence>
<reference evidence="9 10" key="1">
    <citation type="submission" date="2016-05" db="EMBL/GenBank/DDBJ databases">
        <title>Complete genome sequence of Novosphingobium guangzhouense SA925(T).</title>
        <authorList>
            <person name="Sha S."/>
        </authorList>
    </citation>
    <scope>NUCLEOTIDE SEQUENCE [LARGE SCALE GENOMIC DNA]</scope>
    <source>
        <strain evidence="9 10">SA925</strain>
    </source>
</reference>
<evidence type="ECO:0000256" key="1">
    <source>
        <dbReference type="ARBA" id="ARBA00004651"/>
    </source>
</evidence>
<feature type="transmembrane region" description="Helical" evidence="7">
    <location>
        <begin position="271"/>
        <end position="290"/>
    </location>
</feature>
<evidence type="ECO:0000256" key="6">
    <source>
        <dbReference type="ARBA" id="ARBA00023136"/>
    </source>
</evidence>
<evidence type="ECO:0000259" key="8">
    <source>
        <dbReference type="Pfam" id="PF01757"/>
    </source>
</evidence>
<gene>
    <name evidence="9" type="ORF">A8V01_05250</name>
</gene>
<keyword evidence="5 7" id="KW-1133">Transmembrane helix</keyword>
<feature type="domain" description="Acyltransferase 3" evidence="8">
    <location>
        <begin position="11"/>
        <end position="312"/>
    </location>
</feature>
<keyword evidence="4 7" id="KW-0812">Transmembrane</keyword>
<feature type="transmembrane region" description="Helical" evidence="7">
    <location>
        <begin position="296"/>
        <end position="321"/>
    </location>
</feature>